<feature type="domain" description="Granulins" evidence="6">
    <location>
        <begin position="155"/>
        <end position="168"/>
    </location>
</feature>
<evidence type="ECO:0000313" key="8">
    <source>
        <dbReference type="Proteomes" id="UP000261640"/>
    </source>
</evidence>
<evidence type="ECO:0000256" key="4">
    <source>
        <dbReference type="ARBA" id="ARBA00023157"/>
    </source>
</evidence>
<dbReference type="InParanoid" id="A0A7N8XJ67"/>
<dbReference type="InterPro" id="IPR037277">
    <property type="entry name" value="Granulin_sf"/>
</dbReference>
<protein>
    <submittedName>
        <fullName evidence="7">Progranulin-like</fullName>
    </submittedName>
</protein>
<evidence type="ECO:0000259" key="6">
    <source>
        <dbReference type="PROSITE" id="PS00799"/>
    </source>
</evidence>
<dbReference type="Proteomes" id="UP000261640">
    <property type="component" value="Unplaced"/>
</dbReference>
<dbReference type="Pfam" id="PF00396">
    <property type="entry name" value="Granulin"/>
    <property type="match status" value="3"/>
</dbReference>
<dbReference type="SUPFAM" id="SSF57277">
    <property type="entry name" value="Granulin repeat"/>
    <property type="match status" value="2"/>
</dbReference>
<feature type="chain" id="PRO_5030809174" evidence="5">
    <location>
        <begin position="21"/>
        <end position="300"/>
    </location>
</feature>
<accession>A0A7N8XJ67</accession>
<evidence type="ECO:0000256" key="3">
    <source>
        <dbReference type="ARBA" id="ARBA00022525"/>
    </source>
</evidence>
<sequence>MFRISLCLLVGVLVWDFASCSVKCPDGKTCSDSSTCCKSNHGYSCCLYPKAVCCSDLVHCCPSGFRCNLDTQMCDKVNEPWMRVPMVKKEAAEESSAVIPPESPGQELESNHVPEEEKSSVVFCDFDHYCPSSTTCCKHPTGTWFCCPHYPGRCCLDGFHCCPFGYDCDLTYTFCLKGDLRFPFTPKQALSSVPASLVSTLEDKPSFKETPMTALTEASGGAPEAGVIRCDSKSYCSPGTTCCKGQSTGQWNCCPYPLGQCCADGRHCCEYGYACDPSSLSCRRWYSQVPSGAQEDAKTD</sequence>
<evidence type="ECO:0000256" key="2">
    <source>
        <dbReference type="ARBA" id="ARBA00010093"/>
    </source>
</evidence>
<evidence type="ECO:0000256" key="5">
    <source>
        <dbReference type="SAM" id="SignalP"/>
    </source>
</evidence>
<dbReference type="PANTHER" id="PTHR12274:SF7">
    <property type="entry name" value="GRANULINS"/>
    <property type="match status" value="1"/>
</dbReference>
<dbReference type="SMART" id="SM00277">
    <property type="entry name" value="GRAN"/>
    <property type="match status" value="3"/>
</dbReference>
<comment type="subcellular location">
    <subcellularLocation>
        <location evidence="1">Secreted</location>
    </subcellularLocation>
</comment>
<feature type="domain" description="Granulins" evidence="6">
    <location>
        <begin position="54"/>
        <end position="67"/>
    </location>
</feature>
<keyword evidence="5" id="KW-0732">Signal</keyword>
<dbReference type="PANTHER" id="PTHR12274">
    <property type="entry name" value="GRANULIN"/>
    <property type="match status" value="1"/>
</dbReference>
<dbReference type="Ensembl" id="ENSMAMT00000062052.1">
    <property type="protein sequence ID" value="ENSMAMP00000051746.1"/>
    <property type="gene ID" value="ENSMAMG00000027656.1"/>
</dbReference>
<proteinExistence type="inferred from homology"/>
<feature type="signal peptide" evidence="5">
    <location>
        <begin position="1"/>
        <end position="20"/>
    </location>
</feature>
<keyword evidence="4" id="KW-1015">Disulfide bond</keyword>
<dbReference type="GO" id="GO:0005576">
    <property type="term" value="C:extracellular region"/>
    <property type="evidence" value="ECO:0007669"/>
    <property type="project" value="UniProtKB-SubCell"/>
</dbReference>
<evidence type="ECO:0000256" key="1">
    <source>
        <dbReference type="ARBA" id="ARBA00004613"/>
    </source>
</evidence>
<evidence type="ECO:0000313" key="7">
    <source>
        <dbReference type="Ensembl" id="ENSMAMP00000051746.1"/>
    </source>
</evidence>
<dbReference type="GeneTree" id="ENSGT00470000042293"/>
<dbReference type="RefSeq" id="XP_026155924.1">
    <property type="nucleotide sequence ID" value="XM_026300139.1"/>
</dbReference>
<comment type="similarity">
    <text evidence="2">Belongs to the granulin family.</text>
</comment>
<keyword evidence="8" id="KW-1185">Reference proteome</keyword>
<dbReference type="InterPro" id="IPR039036">
    <property type="entry name" value="Granulin_fam"/>
</dbReference>
<name>A0A7N8XJ67_9TELE</name>
<keyword evidence="3" id="KW-0964">Secreted</keyword>
<dbReference type="AlphaFoldDB" id="A0A7N8XJ67"/>
<dbReference type="InterPro" id="IPR000118">
    <property type="entry name" value="Granulin"/>
</dbReference>
<dbReference type="GeneID" id="113126213"/>
<dbReference type="PROSITE" id="PS00799">
    <property type="entry name" value="GRANULINS"/>
    <property type="match status" value="2"/>
</dbReference>
<reference evidence="7" key="2">
    <citation type="submission" date="2025-09" db="UniProtKB">
        <authorList>
            <consortium name="Ensembl"/>
        </authorList>
    </citation>
    <scope>IDENTIFICATION</scope>
</reference>
<organism evidence="7 8">
    <name type="scientific">Mastacembelus armatus</name>
    <name type="common">zig-zag eel</name>
    <dbReference type="NCBI Taxonomy" id="205130"/>
    <lineage>
        <taxon>Eukaryota</taxon>
        <taxon>Metazoa</taxon>
        <taxon>Chordata</taxon>
        <taxon>Craniata</taxon>
        <taxon>Vertebrata</taxon>
        <taxon>Euteleostomi</taxon>
        <taxon>Actinopterygii</taxon>
        <taxon>Neopterygii</taxon>
        <taxon>Teleostei</taxon>
        <taxon>Neoteleostei</taxon>
        <taxon>Acanthomorphata</taxon>
        <taxon>Anabantaria</taxon>
        <taxon>Synbranchiformes</taxon>
        <taxon>Mastacembelidae</taxon>
        <taxon>Mastacembelus</taxon>
    </lineage>
</organism>
<dbReference type="Gene3D" id="2.10.25.160">
    <property type="entry name" value="Granulin"/>
    <property type="match status" value="3"/>
</dbReference>
<reference evidence="7" key="1">
    <citation type="submission" date="2025-08" db="UniProtKB">
        <authorList>
            <consortium name="Ensembl"/>
        </authorList>
    </citation>
    <scope>IDENTIFICATION</scope>
</reference>